<evidence type="ECO:0000313" key="2">
    <source>
        <dbReference type="Proteomes" id="UP000419144"/>
    </source>
</evidence>
<reference evidence="1" key="1">
    <citation type="submission" date="2019-11" db="EMBL/GenBank/DDBJ databases">
        <title>Leishmania tarentolae CDS.</title>
        <authorList>
            <person name="Goto Y."/>
            <person name="Yamagishi J."/>
        </authorList>
    </citation>
    <scope>NUCLEOTIDE SEQUENCE [LARGE SCALE GENOMIC DNA]</scope>
    <source>
        <strain evidence="1">Parrot Tar II</strain>
    </source>
</reference>
<accession>A0A640KAH5</accession>
<proteinExistence type="predicted"/>
<comment type="caution">
    <text evidence="1">The sequence shown here is derived from an EMBL/GenBank/DDBJ whole genome shotgun (WGS) entry which is preliminary data.</text>
</comment>
<dbReference type="Proteomes" id="UP000419144">
    <property type="component" value="Unassembled WGS sequence"/>
</dbReference>
<gene>
    <name evidence="1" type="ORF">LtaPh_1105351</name>
</gene>
<keyword evidence="2" id="KW-1185">Reference proteome</keyword>
<evidence type="ECO:0000313" key="1">
    <source>
        <dbReference type="EMBL" id="GET86660.1"/>
    </source>
</evidence>
<organism evidence="1 2">
    <name type="scientific">Leishmania tarentolae</name>
    <name type="common">Sauroleishmania tarentolae</name>
    <dbReference type="NCBI Taxonomy" id="5689"/>
    <lineage>
        <taxon>Eukaryota</taxon>
        <taxon>Discoba</taxon>
        <taxon>Euglenozoa</taxon>
        <taxon>Kinetoplastea</taxon>
        <taxon>Metakinetoplastina</taxon>
        <taxon>Trypanosomatida</taxon>
        <taxon>Trypanosomatidae</taxon>
        <taxon>Leishmaniinae</taxon>
        <taxon>Leishmania</taxon>
        <taxon>lizard Leishmania</taxon>
    </lineage>
</organism>
<name>A0A640KAH5_LEITA</name>
<sequence length="117" mass="13611">MRRSTGITEEKVMWRSWRHLLHKRMWKTEEHIISYAEYKEGHGRAVEEPLKRDLKRPSEGMLGYIKPACGRCQANLLLMLAVGKCAPRHSIRVQLLHAEAATPRQCRAKHAEENVLE</sequence>
<protein>
    <submittedName>
        <fullName evidence="1">Uncharacterized protein</fullName>
    </submittedName>
</protein>
<dbReference type="VEuPathDB" id="TriTrypDB:LtaPh_1105351"/>
<dbReference type="AlphaFoldDB" id="A0A640KAH5"/>
<dbReference type="EMBL" id="BLBS01000013">
    <property type="protein sequence ID" value="GET86660.1"/>
    <property type="molecule type" value="Genomic_DNA"/>
</dbReference>